<protein>
    <submittedName>
        <fullName evidence="1">Uncharacterized protein</fullName>
    </submittedName>
</protein>
<evidence type="ECO:0000313" key="1">
    <source>
        <dbReference type="EMBL" id="TLE09423.1"/>
    </source>
</evidence>
<dbReference type="AlphaFoldDB" id="A0A4U8U6G7"/>
<organism evidence="1 2">
    <name type="scientific">Helicobacter bilis</name>
    <dbReference type="NCBI Taxonomy" id="37372"/>
    <lineage>
        <taxon>Bacteria</taxon>
        <taxon>Pseudomonadati</taxon>
        <taxon>Campylobacterota</taxon>
        <taxon>Epsilonproteobacteria</taxon>
        <taxon>Campylobacterales</taxon>
        <taxon>Helicobacteraceae</taxon>
        <taxon>Helicobacter</taxon>
    </lineage>
</organism>
<comment type="caution">
    <text evidence="1">The sequence shown here is derived from an EMBL/GenBank/DDBJ whole genome shotgun (WGS) entry which is preliminary data.</text>
</comment>
<proteinExistence type="predicted"/>
<name>A0A4U8U6G7_9HELI</name>
<dbReference type="EMBL" id="JRPJ02000030">
    <property type="protein sequence ID" value="TLE09423.1"/>
    <property type="molecule type" value="Genomic_DNA"/>
</dbReference>
<accession>A0A4U8U6G7</accession>
<reference evidence="1 2" key="1">
    <citation type="journal article" date="2014" name="Genome Announc.">
        <title>Draft genome sequences of eight enterohepatic helicobacter species isolated from both laboratory and wild rodents.</title>
        <authorList>
            <person name="Sheh A."/>
            <person name="Shen Z."/>
            <person name="Fox J.G."/>
        </authorList>
    </citation>
    <scope>NUCLEOTIDE SEQUENCE [LARGE SCALE GENOMIC DNA]</scope>
    <source>
        <strain evidence="1 2">ATCC 49320</strain>
    </source>
</reference>
<sequence length="146" mass="16252">MKKLVLAGLLSVGVASMAFADENDIRIYKNMAKQADALIKVCNTQSCKNFIAEIKEANTWLEKAEPYRDKDDEKSKTKDKYYTSNAIQVMKKACVSFKKLDTKDTNALAKKIDYEEVEDSIMKTCPMIESGFADLLMGIGSATTGK</sequence>
<dbReference type="RefSeq" id="WP_034562563.1">
    <property type="nucleotide sequence ID" value="NZ_FZMS01000050.1"/>
</dbReference>
<dbReference type="Proteomes" id="UP000029857">
    <property type="component" value="Unassembled WGS sequence"/>
</dbReference>
<gene>
    <name evidence="1" type="ORF">LS79_007905</name>
</gene>
<evidence type="ECO:0000313" key="2">
    <source>
        <dbReference type="Proteomes" id="UP000029857"/>
    </source>
</evidence>